<protein>
    <submittedName>
        <fullName evidence="1">Uncharacterized protein</fullName>
    </submittedName>
</protein>
<evidence type="ECO:0000313" key="2">
    <source>
        <dbReference type="Proteomes" id="UP001266305"/>
    </source>
</evidence>
<feature type="non-terminal residue" evidence="1">
    <location>
        <position position="66"/>
    </location>
</feature>
<comment type="caution">
    <text evidence="1">The sequence shown here is derived from an EMBL/GenBank/DDBJ whole genome shotgun (WGS) entry which is preliminary data.</text>
</comment>
<dbReference type="Proteomes" id="UP001266305">
    <property type="component" value="Unassembled WGS sequence"/>
</dbReference>
<gene>
    <name evidence="1" type="ORF">P7K49_038249</name>
</gene>
<keyword evidence="2" id="KW-1185">Reference proteome</keyword>
<dbReference type="EMBL" id="JASSZA010000023">
    <property type="protein sequence ID" value="KAK2083013.1"/>
    <property type="molecule type" value="Genomic_DNA"/>
</dbReference>
<evidence type="ECO:0000313" key="1">
    <source>
        <dbReference type="EMBL" id="KAK2083013.1"/>
    </source>
</evidence>
<accession>A0ABQ9TE41</accession>
<organism evidence="1 2">
    <name type="scientific">Saguinus oedipus</name>
    <name type="common">Cotton-top tamarin</name>
    <name type="synonym">Oedipomidas oedipus</name>
    <dbReference type="NCBI Taxonomy" id="9490"/>
    <lineage>
        <taxon>Eukaryota</taxon>
        <taxon>Metazoa</taxon>
        <taxon>Chordata</taxon>
        <taxon>Craniata</taxon>
        <taxon>Vertebrata</taxon>
        <taxon>Euteleostomi</taxon>
        <taxon>Mammalia</taxon>
        <taxon>Eutheria</taxon>
        <taxon>Euarchontoglires</taxon>
        <taxon>Primates</taxon>
        <taxon>Haplorrhini</taxon>
        <taxon>Platyrrhini</taxon>
        <taxon>Cebidae</taxon>
        <taxon>Callitrichinae</taxon>
        <taxon>Saguinus</taxon>
    </lineage>
</organism>
<proteinExistence type="predicted"/>
<sequence>MPHEKTFKQPTPYDRVDVPLIREQHPTRIPVIKGYKSEKQLSVLDKMKFPALANQASFLLVNGHRM</sequence>
<name>A0ABQ9TE41_SAGOE</name>
<reference evidence="1 2" key="1">
    <citation type="submission" date="2023-05" db="EMBL/GenBank/DDBJ databases">
        <title>B98-5 Cell Line De Novo Hybrid Assembly: An Optical Mapping Approach.</title>
        <authorList>
            <person name="Kananen K."/>
            <person name="Auerbach J.A."/>
            <person name="Kautto E."/>
            <person name="Blachly J.S."/>
        </authorList>
    </citation>
    <scope>NUCLEOTIDE SEQUENCE [LARGE SCALE GENOMIC DNA]</scope>
    <source>
        <strain evidence="1">B95-8</strain>
        <tissue evidence="1">Cell line</tissue>
    </source>
</reference>